<dbReference type="SMART" id="SM00320">
    <property type="entry name" value="WD40"/>
    <property type="match status" value="6"/>
</dbReference>
<evidence type="ECO:0000256" key="10">
    <source>
        <dbReference type="ARBA" id="ARBA00022824"/>
    </source>
</evidence>
<comment type="function">
    <text evidence="16">Component of the coat protein complex II (COPII) which promotes the formation of transport vesicles from the endoplasmic reticulum (ER). The coat has two main functions, the physical deformation of the endoplasmic reticulum membrane into vesicles and the selection of cargo molecules. It also functions as a component of the nuclear pore complex (NPC). NPC components, collectively referred to as nucleoporins (NUPs), can play the role of both NPC structural components and of docking or interaction partners for transiently associated nuclear transport factors. SEC13 is required for efficient mRNA export from the nucleus to the cytoplasm and for correct nuclear pore biogenesis and distribution.</text>
</comment>
<dbReference type="InterPro" id="IPR001680">
    <property type="entry name" value="WD40_rpt"/>
</dbReference>
<dbReference type="Gene3D" id="2.130.10.10">
    <property type="entry name" value="YVTN repeat-like/Quinoprotein amine dehydrogenase"/>
    <property type="match status" value="1"/>
</dbReference>
<protein>
    <recommendedName>
        <fullName evidence="5">Protein transport protein SEC13</fullName>
    </recommendedName>
    <alternativeName>
        <fullName evidence="4">Protein transport protein sec13</fullName>
    </alternativeName>
</protein>
<keyword evidence="12" id="KW-0653">Protein transport</keyword>
<feature type="chain" id="PRO_5001510602" description="Protein transport protein SEC13" evidence="18">
    <location>
        <begin position="19"/>
        <end position="329"/>
    </location>
</feature>
<gene>
    <name evidence="19" type="ORF">H103_04854</name>
</gene>
<dbReference type="InterPro" id="IPR037363">
    <property type="entry name" value="Sec13/Seh1_fam"/>
</dbReference>
<dbReference type="PROSITE" id="PS50082">
    <property type="entry name" value="WD_REPEATS_2"/>
    <property type="match status" value="2"/>
</dbReference>
<feature type="signal peptide" evidence="18">
    <location>
        <begin position="1"/>
        <end position="18"/>
    </location>
</feature>
<name>A0A022W0K5_TRIRU</name>
<dbReference type="PROSITE" id="PS50294">
    <property type="entry name" value="WD_REPEATS_REGION"/>
    <property type="match status" value="2"/>
</dbReference>
<evidence type="ECO:0000256" key="4">
    <source>
        <dbReference type="ARBA" id="ARBA00013473"/>
    </source>
</evidence>
<dbReference type="GO" id="GO:0051028">
    <property type="term" value="P:mRNA transport"/>
    <property type="evidence" value="ECO:0007669"/>
    <property type="project" value="UniProtKB-KW"/>
</dbReference>
<dbReference type="Pfam" id="PF00400">
    <property type="entry name" value="WD40"/>
    <property type="match status" value="5"/>
</dbReference>
<comment type="subcellular location">
    <subcellularLocation>
        <location evidence="1">Nucleus</location>
        <location evidence="1">Nuclear pore complex</location>
    </subcellularLocation>
</comment>
<evidence type="ECO:0000256" key="18">
    <source>
        <dbReference type="SAM" id="SignalP"/>
    </source>
</evidence>
<dbReference type="GO" id="GO:0005198">
    <property type="term" value="F:structural molecule activity"/>
    <property type="evidence" value="ECO:0007669"/>
    <property type="project" value="InterPro"/>
</dbReference>
<proteinExistence type="inferred from homology"/>
<comment type="similarity">
    <text evidence="2">Belongs to the WD repeat SEC13 family.</text>
</comment>
<evidence type="ECO:0000256" key="15">
    <source>
        <dbReference type="ARBA" id="ARBA00023242"/>
    </source>
</evidence>
<evidence type="ECO:0000256" key="7">
    <source>
        <dbReference type="ARBA" id="ARBA00022574"/>
    </source>
</evidence>
<organism evidence="19">
    <name type="scientific">Trichophyton rubrum CBS 288.86</name>
    <dbReference type="NCBI Taxonomy" id="1215330"/>
    <lineage>
        <taxon>Eukaryota</taxon>
        <taxon>Fungi</taxon>
        <taxon>Dikarya</taxon>
        <taxon>Ascomycota</taxon>
        <taxon>Pezizomycotina</taxon>
        <taxon>Eurotiomycetes</taxon>
        <taxon>Eurotiomycetidae</taxon>
        <taxon>Onygenales</taxon>
        <taxon>Arthrodermataceae</taxon>
        <taxon>Trichophyton</taxon>
    </lineage>
</organism>
<dbReference type="GO" id="GO:0032527">
    <property type="term" value="P:protein exit from endoplasmic reticulum"/>
    <property type="evidence" value="ECO:0007669"/>
    <property type="project" value="TreeGrafter"/>
</dbReference>
<evidence type="ECO:0000313" key="19">
    <source>
        <dbReference type="EMBL" id="EZF51901.1"/>
    </source>
</evidence>
<keyword evidence="15" id="KW-0539">Nucleus</keyword>
<dbReference type="Proteomes" id="UP000023758">
    <property type="component" value="Unassembled WGS sequence"/>
</dbReference>
<sequence length="329" mass="36250">MVCILSSVLLPLFEGVPANWLMQQAQVITNSGHDDMIHDAGLDYFGRKLATCSSDKTVKIFEIEGESHKLLETLKGHEGAVWCVAWAHPKYGTILASSSYDGKVLIWREQSVGSGANSSTSWSRVFDFSLHTASVNMVCWAPHELGCLLACASSDGQVSVLEFRDNSWTHQIFHAHGLGVNSISWAPAAAAGSIISANAAAGQSRRFVTCGSDNLIFIWDYNPETKTYSASQTLQGHTDWVRDVAWSPSILSRSYIASASQDKTVRIWTSDPSNSQEWTSEKLEFDTVVWRVSWSLSGNILAVSGGDNKVSLWKEDLKGKWEKVKDIEE</sequence>
<keyword evidence="9" id="KW-0509">mRNA transport</keyword>
<keyword evidence="7 17" id="KW-0853">WD repeat</keyword>
<evidence type="ECO:0000256" key="16">
    <source>
        <dbReference type="ARBA" id="ARBA00025261"/>
    </source>
</evidence>
<evidence type="ECO:0000256" key="5">
    <source>
        <dbReference type="ARBA" id="ARBA00021281"/>
    </source>
</evidence>
<dbReference type="GO" id="GO:0030127">
    <property type="term" value="C:COPII vesicle coat"/>
    <property type="evidence" value="ECO:0007669"/>
    <property type="project" value="TreeGrafter"/>
</dbReference>
<evidence type="ECO:0000256" key="3">
    <source>
        <dbReference type="ARBA" id="ARBA00011369"/>
    </source>
</evidence>
<evidence type="ECO:0000256" key="13">
    <source>
        <dbReference type="ARBA" id="ARBA00023010"/>
    </source>
</evidence>
<dbReference type="FunFam" id="2.130.10.10:FF:000017">
    <property type="entry name" value="SEC13 homolog (S. cerevisiae)"/>
    <property type="match status" value="1"/>
</dbReference>
<dbReference type="AlphaFoldDB" id="A0A022W0K5"/>
<keyword evidence="8" id="KW-0677">Repeat</keyword>
<evidence type="ECO:0000256" key="17">
    <source>
        <dbReference type="PROSITE-ProRule" id="PRU00221"/>
    </source>
</evidence>
<keyword evidence="10" id="KW-0256">Endoplasmic reticulum</keyword>
<evidence type="ECO:0000256" key="11">
    <source>
        <dbReference type="ARBA" id="ARBA00022892"/>
    </source>
</evidence>
<feature type="repeat" description="WD" evidence="17">
    <location>
        <begin position="74"/>
        <end position="107"/>
    </location>
</feature>
<comment type="subunit">
    <text evidence="3">The COPII coat is composed of at least 5 proteins: the SEC23/24 complex, the SEC13/31 complex, and the protein SAR1. Component of the nuclear pore complex (NPC). NPC constitutes the exclusive means of nucleocytoplasmic transport. NPCs allow the passive diffusion of ions and small molecules and the active, nuclear transport receptor-mediated bidirectional transport of macromolecules such as proteins, RNAs, ribonucleoparticles (RNPs), and ribosomal subunits across the nuclear envelope. Due to its 8-fold rotational symmetry, all subunits are present with 8 copies or multiples thereof.</text>
</comment>
<reference evidence="19" key="1">
    <citation type="submission" date="2014-02" db="EMBL/GenBank/DDBJ databases">
        <title>The Genome Sequence of Trichophyton rubrum (morphotype fischeri) CBS 288.86.</title>
        <authorList>
            <consortium name="The Broad Institute Genomics Platform"/>
            <person name="Cuomo C.A."/>
            <person name="White T.C."/>
            <person name="Graser Y."/>
            <person name="Martinez-Rossi N."/>
            <person name="Heitman J."/>
            <person name="Young S.K."/>
            <person name="Zeng Q."/>
            <person name="Gargeya S."/>
            <person name="Abouelleil A."/>
            <person name="Alvarado L."/>
            <person name="Chapman S.B."/>
            <person name="Gainer-Dewar J."/>
            <person name="Goldberg J."/>
            <person name="Griggs A."/>
            <person name="Gujja S."/>
            <person name="Hansen M."/>
            <person name="Howarth C."/>
            <person name="Imamovic A."/>
            <person name="Larimer J."/>
            <person name="Martinez D."/>
            <person name="Murphy C."/>
            <person name="Pearson M.D."/>
            <person name="Persinoti G."/>
            <person name="Poon T."/>
            <person name="Priest M."/>
            <person name="Roberts A.D."/>
            <person name="Saif S."/>
            <person name="Shea T.D."/>
            <person name="Sykes S.N."/>
            <person name="Wortman J."/>
            <person name="Nusbaum C."/>
            <person name="Birren B."/>
        </authorList>
    </citation>
    <scope>NUCLEOTIDE SEQUENCE [LARGE SCALE GENOMIC DNA]</scope>
    <source>
        <strain evidence="19">CBS 288.86</strain>
    </source>
</reference>
<keyword evidence="14" id="KW-0906">Nuclear pore complex</keyword>
<evidence type="ECO:0000256" key="8">
    <source>
        <dbReference type="ARBA" id="ARBA00022737"/>
    </source>
</evidence>
<dbReference type="GO" id="GO:0032008">
    <property type="term" value="P:positive regulation of TOR signaling"/>
    <property type="evidence" value="ECO:0007669"/>
    <property type="project" value="TreeGrafter"/>
</dbReference>
<dbReference type="GO" id="GO:0090114">
    <property type="term" value="P:COPII-coated vesicle budding"/>
    <property type="evidence" value="ECO:0007669"/>
    <property type="project" value="TreeGrafter"/>
</dbReference>
<accession>A0A022W0K5</accession>
<evidence type="ECO:0000256" key="12">
    <source>
        <dbReference type="ARBA" id="ARBA00022927"/>
    </source>
</evidence>
<evidence type="ECO:0000256" key="14">
    <source>
        <dbReference type="ARBA" id="ARBA00023132"/>
    </source>
</evidence>
<dbReference type="SUPFAM" id="SSF50978">
    <property type="entry name" value="WD40 repeat-like"/>
    <property type="match status" value="1"/>
</dbReference>
<dbReference type="InterPro" id="IPR036322">
    <property type="entry name" value="WD40_repeat_dom_sf"/>
</dbReference>
<evidence type="ECO:0000256" key="1">
    <source>
        <dbReference type="ARBA" id="ARBA00004567"/>
    </source>
</evidence>
<dbReference type="PANTHER" id="PTHR11024">
    <property type="entry name" value="NUCLEAR PORE COMPLEX PROTEIN SEC13 / SEH1 FAMILY MEMBER"/>
    <property type="match status" value="1"/>
</dbReference>
<dbReference type="GO" id="GO:0031080">
    <property type="term" value="C:nuclear pore outer ring"/>
    <property type="evidence" value="ECO:0007669"/>
    <property type="project" value="TreeGrafter"/>
</dbReference>
<keyword evidence="13" id="KW-0811">Translocation</keyword>
<dbReference type="InterPro" id="IPR015943">
    <property type="entry name" value="WD40/YVTN_repeat-like_dom_sf"/>
</dbReference>
<dbReference type="EMBL" id="KK207858">
    <property type="protein sequence ID" value="EZF51901.1"/>
    <property type="molecule type" value="Genomic_DNA"/>
</dbReference>
<feature type="repeat" description="WD" evidence="17">
    <location>
        <begin position="234"/>
        <end position="268"/>
    </location>
</feature>
<evidence type="ECO:0000256" key="9">
    <source>
        <dbReference type="ARBA" id="ARBA00022816"/>
    </source>
</evidence>
<dbReference type="GO" id="GO:0006606">
    <property type="term" value="P:protein import into nucleus"/>
    <property type="evidence" value="ECO:0007669"/>
    <property type="project" value="TreeGrafter"/>
</dbReference>
<evidence type="ECO:0000256" key="6">
    <source>
        <dbReference type="ARBA" id="ARBA00022448"/>
    </source>
</evidence>
<evidence type="ECO:0000256" key="2">
    <source>
        <dbReference type="ARBA" id="ARBA00010102"/>
    </source>
</evidence>
<dbReference type="PANTHER" id="PTHR11024:SF2">
    <property type="entry name" value="PROTEIN SEC13 HOMOLOG"/>
    <property type="match status" value="1"/>
</dbReference>
<keyword evidence="11" id="KW-0931">ER-Golgi transport</keyword>
<keyword evidence="6" id="KW-0813">Transport</keyword>
<keyword evidence="18" id="KW-0732">Signal</keyword>